<reference evidence="2 3" key="1">
    <citation type="submission" date="2019-10" db="EMBL/GenBank/DDBJ databases">
        <title>A soil myxobacterium in the family Polyangiaceae.</title>
        <authorList>
            <person name="Li Y."/>
            <person name="Wang J."/>
        </authorList>
    </citation>
    <scope>NUCLEOTIDE SEQUENCE [LARGE SCALE GENOMIC DNA]</scope>
    <source>
        <strain evidence="2 3">DSM 14734</strain>
    </source>
</reference>
<dbReference type="SUPFAM" id="SSF52540">
    <property type="entry name" value="P-loop containing nucleoside triphosphate hydrolases"/>
    <property type="match status" value="1"/>
</dbReference>
<evidence type="ECO:0000313" key="3">
    <source>
        <dbReference type="Proteomes" id="UP000440224"/>
    </source>
</evidence>
<accession>A0A6N7PMX8</accession>
<feature type="domain" description="ATPase AAA-type core" evidence="1">
    <location>
        <begin position="23"/>
        <end position="341"/>
    </location>
</feature>
<organism evidence="2 3">
    <name type="scientific">Polyangium spumosum</name>
    <dbReference type="NCBI Taxonomy" id="889282"/>
    <lineage>
        <taxon>Bacteria</taxon>
        <taxon>Pseudomonadati</taxon>
        <taxon>Myxococcota</taxon>
        <taxon>Polyangia</taxon>
        <taxon>Polyangiales</taxon>
        <taxon>Polyangiaceae</taxon>
        <taxon>Polyangium</taxon>
    </lineage>
</organism>
<name>A0A6N7PMX8_9BACT</name>
<dbReference type="OrthoDB" id="127554at2"/>
<protein>
    <submittedName>
        <fullName evidence="2">AAA family ATPase</fullName>
    </submittedName>
</protein>
<keyword evidence="3" id="KW-1185">Reference proteome</keyword>
<dbReference type="Pfam" id="PF13304">
    <property type="entry name" value="AAA_21"/>
    <property type="match status" value="1"/>
</dbReference>
<evidence type="ECO:0000259" key="1">
    <source>
        <dbReference type="Pfam" id="PF13304"/>
    </source>
</evidence>
<dbReference type="Gene3D" id="3.40.50.300">
    <property type="entry name" value="P-loop containing nucleotide triphosphate hydrolases"/>
    <property type="match status" value="1"/>
</dbReference>
<sequence>MLSWFEVENFKSIKKLRLELSPLMVFVGPNGAGKTNILQALALFLDMLAARSTEPIDLYGGYEQLVRRGKRPAQSMRFAVEMPFSSGKTRFGLRVDLTLKHAGDHREVRVSHEEMQIQQAALRPFRAVWSEGTPTDLDAGEILNHETRNWLSSFHHVASEPRLLASPWLLQWALSYRPPRAARIRLDASALRAESNVGGARRRAPLLHSTGEGLPLALERIRPRGKAPTKAFQRVLTGLQAVYPRIEDVSTIHYQPGRIALSFKERGIEGELSEANVSDGVIHALALLVALEGNERNVLAIEEPENALHPWALQQILDRAQDRLPFAEPLLISTHSPVVVDSVRDPASLYIVENHDKHGTIVTPALEKERALRTILANSGQKLGDVWLDGTLGGVPDAAE</sequence>
<dbReference type="GO" id="GO:0016887">
    <property type="term" value="F:ATP hydrolysis activity"/>
    <property type="evidence" value="ECO:0007669"/>
    <property type="project" value="InterPro"/>
</dbReference>
<dbReference type="RefSeq" id="WP_153820336.1">
    <property type="nucleotide sequence ID" value="NZ_WJIE01000004.1"/>
</dbReference>
<evidence type="ECO:0000313" key="2">
    <source>
        <dbReference type="EMBL" id="MRG93512.1"/>
    </source>
</evidence>
<dbReference type="InterPro" id="IPR003959">
    <property type="entry name" value="ATPase_AAA_core"/>
</dbReference>
<dbReference type="InterPro" id="IPR014555">
    <property type="entry name" value="RecF-like"/>
</dbReference>
<dbReference type="PIRSF" id="PIRSF029347">
    <property type="entry name" value="RecF"/>
    <property type="match status" value="1"/>
</dbReference>
<dbReference type="GO" id="GO:0005524">
    <property type="term" value="F:ATP binding"/>
    <property type="evidence" value="ECO:0007669"/>
    <property type="project" value="InterPro"/>
</dbReference>
<dbReference type="PANTHER" id="PTHR40396">
    <property type="entry name" value="ATPASE-LIKE PROTEIN"/>
    <property type="match status" value="1"/>
</dbReference>
<dbReference type="EMBL" id="WJIE01000004">
    <property type="protein sequence ID" value="MRG93512.1"/>
    <property type="molecule type" value="Genomic_DNA"/>
</dbReference>
<gene>
    <name evidence="2" type="ORF">GF068_16570</name>
</gene>
<dbReference type="PANTHER" id="PTHR40396:SF1">
    <property type="entry name" value="ATPASE AAA-TYPE CORE DOMAIN-CONTAINING PROTEIN"/>
    <property type="match status" value="1"/>
</dbReference>
<proteinExistence type="predicted"/>
<dbReference type="InterPro" id="IPR027417">
    <property type="entry name" value="P-loop_NTPase"/>
</dbReference>
<dbReference type="AlphaFoldDB" id="A0A6N7PMX8"/>
<comment type="caution">
    <text evidence="2">The sequence shown here is derived from an EMBL/GenBank/DDBJ whole genome shotgun (WGS) entry which is preliminary data.</text>
</comment>
<dbReference type="Proteomes" id="UP000440224">
    <property type="component" value="Unassembled WGS sequence"/>
</dbReference>